<keyword evidence="1" id="KW-0472">Membrane</keyword>
<protein>
    <submittedName>
        <fullName evidence="2">Uncharacterized protein</fullName>
    </submittedName>
</protein>
<name>A0AAZ3NNP6_ONCTS</name>
<reference evidence="2" key="3">
    <citation type="submission" date="2025-09" db="UniProtKB">
        <authorList>
            <consortium name="Ensembl"/>
        </authorList>
    </citation>
    <scope>IDENTIFICATION</scope>
</reference>
<dbReference type="Ensembl" id="ENSOTST00005126803.1">
    <property type="protein sequence ID" value="ENSOTSP00005105344.1"/>
    <property type="gene ID" value="ENSOTSG00005063603.1"/>
</dbReference>
<keyword evidence="1" id="KW-1133">Transmembrane helix</keyword>
<evidence type="ECO:0000313" key="3">
    <source>
        <dbReference type="Proteomes" id="UP000694402"/>
    </source>
</evidence>
<evidence type="ECO:0000256" key="1">
    <source>
        <dbReference type="SAM" id="Phobius"/>
    </source>
</evidence>
<sequence>LGTSIRHHSPNVPSHGFHLPRRWRRHTHPASEFRCLRPEDAISQTEIQTKQLCVYLVMDLCCLSAFLSLHLCVWSVRSTWMRCVTS</sequence>
<feature type="transmembrane region" description="Helical" evidence="1">
    <location>
        <begin position="52"/>
        <end position="76"/>
    </location>
</feature>
<reference evidence="2" key="2">
    <citation type="submission" date="2025-08" db="UniProtKB">
        <authorList>
            <consortium name="Ensembl"/>
        </authorList>
    </citation>
    <scope>IDENTIFICATION</scope>
</reference>
<dbReference type="Proteomes" id="UP000694402">
    <property type="component" value="Unassembled WGS sequence"/>
</dbReference>
<keyword evidence="3" id="KW-1185">Reference proteome</keyword>
<keyword evidence="1" id="KW-0812">Transmembrane</keyword>
<organism evidence="2 3">
    <name type="scientific">Oncorhynchus tshawytscha</name>
    <name type="common">Chinook salmon</name>
    <name type="synonym">Salmo tshawytscha</name>
    <dbReference type="NCBI Taxonomy" id="74940"/>
    <lineage>
        <taxon>Eukaryota</taxon>
        <taxon>Metazoa</taxon>
        <taxon>Chordata</taxon>
        <taxon>Craniata</taxon>
        <taxon>Vertebrata</taxon>
        <taxon>Euteleostomi</taxon>
        <taxon>Actinopterygii</taxon>
        <taxon>Neopterygii</taxon>
        <taxon>Teleostei</taxon>
        <taxon>Protacanthopterygii</taxon>
        <taxon>Salmoniformes</taxon>
        <taxon>Salmonidae</taxon>
        <taxon>Salmoninae</taxon>
        <taxon>Oncorhynchus</taxon>
    </lineage>
</organism>
<proteinExistence type="predicted"/>
<accession>A0AAZ3NNP6</accession>
<evidence type="ECO:0000313" key="2">
    <source>
        <dbReference type="Ensembl" id="ENSOTSP00005105344.1"/>
    </source>
</evidence>
<reference evidence="3" key="1">
    <citation type="journal article" date="2018" name="PLoS ONE">
        <title>Chinook salmon (Oncorhynchus tshawytscha) genome and transcriptome.</title>
        <authorList>
            <person name="Christensen K.A."/>
            <person name="Leong J.S."/>
            <person name="Sakhrani D."/>
            <person name="Biagi C.A."/>
            <person name="Minkley D.R."/>
            <person name="Withler R.E."/>
            <person name="Rondeau E.B."/>
            <person name="Koop B.F."/>
            <person name="Devlin R.H."/>
        </authorList>
    </citation>
    <scope>NUCLEOTIDE SEQUENCE [LARGE SCALE GENOMIC DNA]</scope>
</reference>
<dbReference type="AlphaFoldDB" id="A0AAZ3NNP6"/>